<accession>A0A1I1WVS8</accession>
<reference evidence="2" key="1">
    <citation type="submission" date="2016-10" db="EMBL/GenBank/DDBJ databases">
        <authorList>
            <person name="Varghese N."/>
            <person name="Submissions S."/>
        </authorList>
    </citation>
    <scope>NUCLEOTIDE SEQUENCE [LARGE SCALE GENOMIC DNA]</scope>
    <source>
        <strain evidence="2">JCM 2783</strain>
    </source>
</reference>
<sequence length="155" mass="17066">MSTPAYRSLIDSFCSLTRLSNPHSLYEHTAVEFNGIDFTLLHQDTPSGGRILLHGDLGNLPAGDLATAAAAQRLLEMNFHLFDGHAGPVFTLNPQSRRVTLGVNLPLPGLHAERLVELLAELADLARAWRRDCFLERPPSERPMADLTRSALRSS</sequence>
<dbReference type="Gene3D" id="3.30.1460.10">
    <property type="match status" value="1"/>
</dbReference>
<dbReference type="AlphaFoldDB" id="A0A1I1WVS8"/>
<evidence type="ECO:0000313" key="2">
    <source>
        <dbReference type="Proteomes" id="UP000243950"/>
    </source>
</evidence>
<evidence type="ECO:0000313" key="1">
    <source>
        <dbReference type="EMBL" id="SFD97583.1"/>
    </source>
</evidence>
<dbReference type="SUPFAM" id="SSF69635">
    <property type="entry name" value="Type III secretory system chaperone-like"/>
    <property type="match status" value="1"/>
</dbReference>
<protein>
    <submittedName>
        <fullName evidence="1">Tir chaperone protein (CesT) family protein</fullName>
    </submittedName>
</protein>
<keyword evidence="2" id="KW-1185">Reference proteome</keyword>
<dbReference type="EMBL" id="FOMO01000006">
    <property type="protein sequence ID" value="SFD97583.1"/>
    <property type="molecule type" value="Genomic_DNA"/>
</dbReference>
<dbReference type="Proteomes" id="UP000243950">
    <property type="component" value="Unassembled WGS sequence"/>
</dbReference>
<dbReference type="GO" id="GO:0030254">
    <property type="term" value="P:protein secretion by the type III secretion system"/>
    <property type="evidence" value="ECO:0007669"/>
    <property type="project" value="InterPro"/>
</dbReference>
<name>A0A1I1WVS8_PSEOC</name>
<dbReference type="InterPro" id="IPR010261">
    <property type="entry name" value="Tir_chaperone"/>
</dbReference>
<dbReference type="Pfam" id="PF05932">
    <property type="entry name" value="CesT"/>
    <property type="match status" value="1"/>
</dbReference>
<dbReference type="CDD" id="cd17020">
    <property type="entry name" value="T3SC_IA_ShcM-like"/>
    <property type="match status" value="1"/>
</dbReference>
<gene>
    <name evidence="1" type="ORF">SAMN05216372_106154</name>
</gene>
<proteinExistence type="predicted"/>
<organism evidence="1 2">
    <name type="scientific">Pseudomonas straminea</name>
    <dbReference type="NCBI Taxonomy" id="47882"/>
    <lineage>
        <taxon>Bacteria</taxon>
        <taxon>Pseudomonadati</taxon>
        <taxon>Pseudomonadota</taxon>
        <taxon>Gammaproteobacteria</taxon>
        <taxon>Pseudomonadales</taxon>
        <taxon>Pseudomonadaceae</taxon>
        <taxon>Phytopseudomonas</taxon>
    </lineage>
</organism>